<dbReference type="InterPro" id="IPR029058">
    <property type="entry name" value="AB_hydrolase_fold"/>
</dbReference>
<gene>
    <name evidence="1" type="primary">fes</name>
    <name evidence="1" type="ORF">KDAU_25790</name>
</gene>
<name>A0A401ZEE7_9CHLR</name>
<evidence type="ECO:0000313" key="2">
    <source>
        <dbReference type="Proteomes" id="UP000287224"/>
    </source>
</evidence>
<dbReference type="Gene3D" id="3.40.50.1820">
    <property type="entry name" value="alpha/beta hydrolase"/>
    <property type="match status" value="1"/>
</dbReference>
<proteinExistence type="predicted"/>
<dbReference type="PANTHER" id="PTHR48098">
    <property type="entry name" value="ENTEROCHELIN ESTERASE-RELATED"/>
    <property type="match status" value="1"/>
</dbReference>
<protein>
    <submittedName>
        <fullName evidence="1">Enterochelin esterase</fullName>
    </submittedName>
</protein>
<dbReference type="RefSeq" id="WP_126596318.1">
    <property type="nucleotide sequence ID" value="NZ_BIFQ01000001.1"/>
</dbReference>
<dbReference type="PANTHER" id="PTHR48098:SF6">
    <property type="entry name" value="FERRI-BACILLIBACTIN ESTERASE BESA"/>
    <property type="match status" value="1"/>
</dbReference>
<evidence type="ECO:0000313" key="1">
    <source>
        <dbReference type="EMBL" id="GCE05250.1"/>
    </source>
</evidence>
<accession>A0A401ZEE7</accession>
<dbReference type="SUPFAM" id="SSF53474">
    <property type="entry name" value="alpha/beta-Hydrolases"/>
    <property type="match status" value="1"/>
</dbReference>
<dbReference type="InterPro" id="IPR050583">
    <property type="entry name" value="Mycobacterial_A85_antigen"/>
</dbReference>
<dbReference type="Proteomes" id="UP000287224">
    <property type="component" value="Unassembled WGS sequence"/>
</dbReference>
<dbReference type="Pfam" id="PF00756">
    <property type="entry name" value="Esterase"/>
    <property type="match status" value="1"/>
</dbReference>
<dbReference type="OrthoDB" id="9777383at2"/>
<comment type="caution">
    <text evidence="1">The sequence shown here is derived from an EMBL/GenBank/DDBJ whole genome shotgun (WGS) entry which is preliminary data.</text>
</comment>
<dbReference type="EMBL" id="BIFQ01000001">
    <property type="protein sequence ID" value="GCE05250.1"/>
    <property type="molecule type" value="Genomic_DNA"/>
</dbReference>
<organism evidence="1 2">
    <name type="scientific">Dictyobacter aurantiacus</name>
    <dbReference type="NCBI Taxonomy" id="1936993"/>
    <lineage>
        <taxon>Bacteria</taxon>
        <taxon>Bacillati</taxon>
        <taxon>Chloroflexota</taxon>
        <taxon>Ktedonobacteria</taxon>
        <taxon>Ktedonobacterales</taxon>
        <taxon>Dictyobacteraceae</taxon>
        <taxon>Dictyobacter</taxon>
    </lineage>
</organism>
<keyword evidence="2" id="KW-1185">Reference proteome</keyword>
<dbReference type="AlphaFoldDB" id="A0A401ZEE7"/>
<dbReference type="InterPro" id="IPR000801">
    <property type="entry name" value="Esterase-like"/>
</dbReference>
<sequence>MLPWSAPLSGRFDEVVFESEVLKDNPLHDPYQRPLWIYLPPGYDEEPERRYPSVYMIQGLTGQLDMWRNRSAFRKNFPELADELFASKEAPPCIIVWVDCWTSYGGSQFVDSPATGRYHTYLCDEIVPWVDAHYRTLPAREHRGIAGKSSGGYGAMITPMLRPDLWGGLATHAGDALFEMCYLPDFRHSIRTLQSRYDGSYEKFWQSFRSRVPFTQSGDEAPMNDWCMAACYSADPDGTVRLPYDLQTGELIPEVWERWLAWDPVRMAPKHAESLRNMKAIYIDAGNRDQYYLDLGARAFYNVLKRLGVNEVFFELFDGTHSAIEYRYPISLKYLAERLAP</sequence>
<reference evidence="2" key="1">
    <citation type="submission" date="2018-12" db="EMBL/GenBank/DDBJ databases">
        <title>Tengunoibacter tsumagoiensis gen. nov., sp. nov., Dictyobacter kobayashii sp. nov., D. alpinus sp. nov., and D. joshuensis sp. nov. and description of Dictyobacteraceae fam. nov. within the order Ktedonobacterales isolated from Tengu-no-mugimeshi.</title>
        <authorList>
            <person name="Wang C.M."/>
            <person name="Zheng Y."/>
            <person name="Sakai Y."/>
            <person name="Toyoda A."/>
            <person name="Minakuchi Y."/>
            <person name="Abe K."/>
            <person name="Yokota A."/>
            <person name="Yabe S."/>
        </authorList>
    </citation>
    <scope>NUCLEOTIDE SEQUENCE [LARGE SCALE GENOMIC DNA]</scope>
    <source>
        <strain evidence="2">S-27</strain>
    </source>
</reference>